<dbReference type="InterPro" id="IPR036390">
    <property type="entry name" value="WH_DNA-bd_sf"/>
</dbReference>
<keyword evidence="2" id="KW-1185">Reference proteome</keyword>
<accession>A0A7W6MK12</accession>
<proteinExistence type="predicted"/>
<dbReference type="Pfam" id="PF11625">
    <property type="entry name" value="DUF3253"/>
    <property type="match status" value="1"/>
</dbReference>
<organism evidence="1 2">
    <name type="scientific">Aureimonas pseudogalii</name>
    <dbReference type="NCBI Taxonomy" id="1744844"/>
    <lineage>
        <taxon>Bacteria</taxon>
        <taxon>Pseudomonadati</taxon>
        <taxon>Pseudomonadota</taxon>
        <taxon>Alphaproteobacteria</taxon>
        <taxon>Hyphomicrobiales</taxon>
        <taxon>Aurantimonadaceae</taxon>
        <taxon>Aureimonas</taxon>
    </lineage>
</organism>
<dbReference type="RefSeq" id="WP_183200245.1">
    <property type="nucleotide sequence ID" value="NZ_JACIEK010000006.1"/>
</dbReference>
<dbReference type="Proteomes" id="UP000542776">
    <property type="component" value="Unassembled WGS sequence"/>
</dbReference>
<dbReference type="InterPro" id="IPR036388">
    <property type="entry name" value="WH-like_DNA-bd_sf"/>
</dbReference>
<name>A0A7W6MK12_9HYPH</name>
<evidence type="ECO:0008006" key="3">
    <source>
        <dbReference type="Google" id="ProtNLM"/>
    </source>
</evidence>
<dbReference type="Gene3D" id="1.10.10.10">
    <property type="entry name" value="Winged helix-like DNA-binding domain superfamily/Winged helix DNA-binding domain"/>
    <property type="match status" value="1"/>
</dbReference>
<evidence type="ECO:0000313" key="1">
    <source>
        <dbReference type="EMBL" id="MBB3998715.1"/>
    </source>
</evidence>
<protein>
    <recommendedName>
        <fullName evidence="3">DUF3253 domain-containing protein</fullName>
    </recommendedName>
</protein>
<sequence length="87" mass="9583">MKAKTIRDAILAMTAERGDDKTICPSEVARALAGPDETEWSRLMGPIRVEAVRLADEGLVVVKRKGRVVDPHDFKGIYRLAPRAPEA</sequence>
<comment type="caution">
    <text evidence="1">The sequence shown here is derived from an EMBL/GenBank/DDBJ whole genome shotgun (WGS) entry which is preliminary data.</text>
</comment>
<evidence type="ECO:0000313" key="2">
    <source>
        <dbReference type="Proteomes" id="UP000542776"/>
    </source>
</evidence>
<gene>
    <name evidence="1" type="ORF">GGR04_002563</name>
</gene>
<dbReference type="InterPro" id="IPR021660">
    <property type="entry name" value="DUF3253"/>
</dbReference>
<reference evidence="1 2" key="1">
    <citation type="submission" date="2020-08" db="EMBL/GenBank/DDBJ databases">
        <title>Genomic Encyclopedia of Type Strains, Phase IV (KMG-IV): sequencing the most valuable type-strain genomes for metagenomic binning, comparative biology and taxonomic classification.</title>
        <authorList>
            <person name="Goeker M."/>
        </authorList>
    </citation>
    <scope>NUCLEOTIDE SEQUENCE [LARGE SCALE GENOMIC DNA]</scope>
    <source>
        <strain evidence="1 2">DSM 102238</strain>
    </source>
</reference>
<dbReference type="SUPFAM" id="SSF46785">
    <property type="entry name" value="Winged helix' DNA-binding domain"/>
    <property type="match status" value="1"/>
</dbReference>
<dbReference type="AlphaFoldDB" id="A0A7W6MK12"/>
<dbReference type="EMBL" id="JACIEK010000006">
    <property type="protein sequence ID" value="MBB3998715.1"/>
    <property type="molecule type" value="Genomic_DNA"/>
</dbReference>